<dbReference type="InterPro" id="IPR000792">
    <property type="entry name" value="Tscrpt_reg_LuxR_C"/>
</dbReference>
<sequence>METRLNGVRNFSDFLAHKDSSLTEILNYLVRVLLPPLAIDSAIFFQGNNSGEFTQVAFSGLSVESKSELHSIYRLNEALPAAHVIKTGETLWLNISNKIRADFSAIKDYEKTANEKTIIIFPVWVESTPNAAIAIFSKKNLEQDSETEAFLHAISSIFSLYHYRKITVSQDEQNIDFSHPIKTFGATDQDLTQRQHVILRLISEERTNQSISEFLGYSESTIRQEIMRIFDKLGCSHRSEAATIYKSYAHNS</sequence>
<keyword evidence="3" id="KW-0804">Transcription</keyword>
<dbReference type="EMBL" id="CAFBRV010000042">
    <property type="protein sequence ID" value="CAB5112130.1"/>
    <property type="molecule type" value="Genomic_DNA"/>
</dbReference>
<dbReference type="GO" id="GO:0003677">
    <property type="term" value="F:DNA binding"/>
    <property type="evidence" value="ECO:0007669"/>
    <property type="project" value="UniProtKB-KW"/>
</dbReference>
<proteinExistence type="predicted"/>
<dbReference type="InterPro" id="IPR016032">
    <property type="entry name" value="Sig_transdc_resp-reg_C-effctor"/>
</dbReference>
<dbReference type="PROSITE" id="PS50043">
    <property type="entry name" value="HTH_LUXR_2"/>
    <property type="match status" value="1"/>
</dbReference>
<name>A0A6J7VQ63_9ZZZZ</name>
<dbReference type="SMART" id="SM00421">
    <property type="entry name" value="HTH_LUXR"/>
    <property type="match status" value="1"/>
</dbReference>
<dbReference type="PANTHER" id="PTHR44688">
    <property type="entry name" value="DNA-BINDING TRANSCRIPTIONAL ACTIVATOR DEVR_DOSR"/>
    <property type="match status" value="1"/>
</dbReference>
<reference evidence="5" key="1">
    <citation type="submission" date="2020-05" db="EMBL/GenBank/DDBJ databases">
        <authorList>
            <person name="Chiriac C."/>
            <person name="Salcher M."/>
            <person name="Ghai R."/>
            <person name="Kavagutti S V."/>
        </authorList>
    </citation>
    <scope>NUCLEOTIDE SEQUENCE</scope>
</reference>
<dbReference type="GO" id="GO:0006355">
    <property type="term" value="P:regulation of DNA-templated transcription"/>
    <property type="evidence" value="ECO:0007669"/>
    <property type="project" value="InterPro"/>
</dbReference>
<keyword evidence="2" id="KW-0238">DNA-binding</keyword>
<dbReference type="Pfam" id="PF00196">
    <property type="entry name" value="GerE"/>
    <property type="match status" value="1"/>
</dbReference>
<evidence type="ECO:0000256" key="1">
    <source>
        <dbReference type="ARBA" id="ARBA00023015"/>
    </source>
</evidence>
<accession>A0A6J7VQ63</accession>
<protein>
    <submittedName>
        <fullName evidence="5">Unannotated protein</fullName>
    </submittedName>
</protein>
<evidence type="ECO:0000313" key="5">
    <source>
        <dbReference type="EMBL" id="CAB5112130.1"/>
    </source>
</evidence>
<evidence type="ECO:0000256" key="3">
    <source>
        <dbReference type="ARBA" id="ARBA00023163"/>
    </source>
</evidence>
<dbReference type="SUPFAM" id="SSF46894">
    <property type="entry name" value="C-terminal effector domain of the bipartite response regulators"/>
    <property type="match status" value="1"/>
</dbReference>
<evidence type="ECO:0000256" key="2">
    <source>
        <dbReference type="ARBA" id="ARBA00023125"/>
    </source>
</evidence>
<dbReference type="InterPro" id="IPR036388">
    <property type="entry name" value="WH-like_DNA-bd_sf"/>
</dbReference>
<dbReference type="CDD" id="cd06170">
    <property type="entry name" value="LuxR_C_like"/>
    <property type="match status" value="1"/>
</dbReference>
<organism evidence="5">
    <name type="scientific">freshwater metagenome</name>
    <dbReference type="NCBI Taxonomy" id="449393"/>
    <lineage>
        <taxon>unclassified sequences</taxon>
        <taxon>metagenomes</taxon>
        <taxon>ecological metagenomes</taxon>
    </lineage>
</organism>
<dbReference type="Gene3D" id="3.30.450.40">
    <property type="match status" value="1"/>
</dbReference>
<dbReference type="InterPro" id="IPR029016">
    <property type="entry name" value="GAF-like_dom_sf"/>
</dbReference>
<keyword evidence="1" id="KW-0805">Transcription regulation</keyword>
<dbReference type="Gene3D" id="1.10.10.10">
    <property type="entry name" value="Winged helix-like DNA-binding domain superfamily/Winged helix DNA-binding domain"/>
    <property type="match status" value="1"/>
</dbReference>
<dbReference type="PANTHER" id="PTHR44688:SF16">
    <property type="entry name" value="DNA-BINDING TRANSCRIPTIONAL ACTIVATOR DEVR_DOSR"/>
    <property type="match status" value="1"/>
</dbReference>
<dbReference type="SUPFAM" id="SSF55781">
    <property type="entry name" value="GAF domain-like"/>
    <property type="match status" value="1"/>
</dbReference>
<dbReference type="AlphaFoldDB" id="A0A6J7VQ63"/>
<feature type="domain" description="HTH luxR-type" evidence="4">
    <location>
        <begin position="184"/>
        <end position="249"/>
    </location>
</feature>
<evidence type="ECO:0000259" key="4">
    <source>
        <dbReference type="PROSITE" id="PS50043"/>
    </source>
</evidence>
<gene>
    <name evidence="5" type="ORF">UFOPK4410_00587</name>
</gene>